<gene>
    <name evidence="7" type="primary">tktB</name>
    <name evidence="7" type="ORF">CLLU_06680</name>
</gene>
<evidence type="ECO:0000256" key="4">
    <source>
        <dbReference type="ARBA" id="ARBA00022723"/>
    </source>
</evidence>
<dbReference type="EC" id="2.2.1.1" evidence="7"/>
<dbReference type="SUPFAM" id="SSF52518">
    <property type="entry name" value="Thiamin diphosphate-binding fold (THDP-binding)"/>
    <property type="match status" value="1"/>
</dbReference>
<comment type="cofactor">
    <cofactor evidence="1">
        <name>thiamine diphosphate</name>
        <dbReference type="ChEBI" id="CHEBI:58937"/>
    </cofactor>
</comment>
<evidence type="ECO:0000256" key="5">
    <source>
        <dbReference type="ARBA" id="ARBA00023052"/>
    </source>
</evidence>
<dbReference type="Pfam" id="PF00456">
    <property type="entry name" value="Transketolase_N"/>
    <property type="match status" value="1"/>
</dbReference>
<accession>A0A2T0BR95</accession>
<dbReference type="PANTHER" id="PTHR47514">
    <property type="entry name" value="TRANSKETOLASE N-TERMINAL SECTION-RELATED"/>
    <property type="match status" value="1"/>
</dbReference>
<comment type="caution">
    <text evidence="7">The sequence shown here is derived from an EMBL/GenBank/DDBJ whole genome shotgun (WGS) entry which is preliminary data.</text>
</comment>
<keyword evidence="5" id="KW-0786">Thiamine pyrophosphate</keyword>
<dbReference type="GO" id="GO:0004802">
    <property type="term" value="F:transketolase activity"/>
    <property type="evidence" value="ECO:0007669"/>
    <property type="project" value="UniProtKB-EC"/>
</dbReference>
<proteinExistence type="inferred from homology"/>
<keyword evidence="8" id="KW-1185">Reference proteome</keyword>
<keyword evidence="3 7" id="KW-0808">Transferase</keyword>
<comment type="similarity">
    <text evidence="2">Belongs to the transketolase family.</text>
</comment>
<dbReference type="InterPro" id="IPR049557">
    <property type="entry name" value="Transketolase_CS"/>
</dbReference>
<protein>
    <submittedName>
        <fullName evidence="7">Transketolase 2</fullName>
        <ecNumber evidence="7">2.2.1.1</ecNumber>
    </submittedName>
</protein>
<dbReference type="CDD" id="cd02012">
    <property type="entry name" value="TPP_TK"/>
    <property type="match status" value="1"/>
</dbReference>
<evidence type="ECO:0000256" key="3">
    <source>
        <dbReference type="ARBA" id="ARBA00022679"/>
    </source>
</evidence>
<dbReference type="GO" id="GO:0046872">
    <property type="term" value="F:metal ion binding"/>
    <property type="evidence" value="ECO:0007669"/>
    <property type="project" value="UniProtKB-KW"/>
</dbReference>
<dbReference type="Proteomes" id="UP000237798">
    <property type="component" value="Unassembled WGS sequence"/>
</dbReference>
<evidence type="ECO:0000256" key="1">
    <source>
        <dbReference type="ARBA" id="ARBA00001964"/>
    </source>
</evidence>
<sequence>MRKNIEELKKIASVIRKDIIKMLTKAGSGHPGGSLSAVEILTTLYFYEMNVDPEKPRDLNRDRFVLSKGHAAPVLYSTLARKGYFNVDELKSLRKLGSILQGHPNMNEVPGVDMSTGSLGQGVSAAVGMALGGKIDKKNYRVYTLLGDGELEEGEVWEASMAAAHYKLDNLTAFVDANGLQIDGTCEEVMSAYPIGDKFKAFRWHVIEIDGHDFKQITDAIEEAKSVKDKPTVIVCKTVKGKGVSFMENQVGWHGSAPNIEQCEQALKDIGGEE</sequence>
<dbReference type="EMBL" id="PVXP01000005">
    <property type="protein sequence ID" value="PRR86352.1"/>
    <property type="molecule type" value="Genomic_DNA"/>
</dbReference>
<evidence type="ECO:0000256" key="2">
    <source>
        <dbReference type="ARBA" id="ARBA00007131"/>
    </source>
</evidence>
<organism evidence="7 8">
    <name type="scientific">Clostridium luticellarii</name>
    <dbReference type="NCBI Taxonomy" id="1691940"/>
    <lineage>
        <taxon>Bacteria</taxon>
        <taxon>Bacillati</taxon>
        <taxon>Bacillota</taxon>
        <taxon>Clostridia</taxon>
        <taxon>Eubacteriales</taxon>
        <taxon>Clostridiaceae</taxon>
        <taxon>Clostridium</taxon>
    </lineage>
</organism>
<name>A0A2T0BR95_9CLOT</name>
<evidence type="ECO:0000313" key="7">
    <source>
        <dbReference type="EMBL" id="PRR86352.1"/>
    </source>
</evidence>
<dbReference type="InterPro" id="IPR005474">
    <property type="entry name" value="Transketolase_N"/>
</dbReference>
<keyword evidence="4" id="KW-0479">Metal-binding</keyword>
<evidence type="ECO:0000313" key="8">
    <source>
        <dbReference type="Proteomes" id="UP000237798"/>
    </source>
</evidence>
<feature type="domain" description="Transketolase N-terminal" evidence="6">
    <location>
        <begin position="9"/>
        <end position="270"/>
    </location>
</feature>
<reference evidence="7 8" key="1">
    <citation type="submission" date="2018-03" db="EMBL/GenBank/DDBJ databases">
        <title>Genome sequence of Clostridium luticellarii DSM 29923.</title>
        <authorList>
            <person name="Poehlein A."/>
            <person name="Daniel R."/>
        </authorList>
    </citation>
    <scope>NUCLEOTIDE SEQUENCE [LARGE SCALE GENOMIC DNA]</scope>
    <source>
        <strain evidence="7 8">DSM 29923</strain>
    </source>
</reference>
<dbReference type="OrthoDB" id="8732661at2"/>
<dbReference type="Gene3D" id="3.40.50.970">
    <property type="match status" value="1"/>
</dbReference>
<dbReference type="PANTHER" id="PTHR47514:SF1">
    <property type="entry name" value="TRANSKETOLASE N-TERMINAL SECTION-RELATED"/>
    <property type="match status" value="1"/>
</dbReference>
<dbReference type="PROSITE" id="PS00801">
    <property type="entry name" value="TRANSKETOLASE_1"/>
    <property type="match status" value="1"/>
</dbReference>
<dbReference type="AlphaFoldDB" id="A0A2T0BR95"/>
<dbReference type="InterPro" id="IPR029061">
    <property type="entry name" value="THDP-binding"/>
</dbReference>
<dbReference type="RefSeq" id="WP_106008171.1">
    <property type="nucleotide sequence ID" value="NZ_JALCPJ010000007.1"/>
</dbReference>
<evidence type="ECO:0000259" key="6">
    <source>
        <dbReference type="Pfam" id="PF00456"/>
    </source>
</evidence>